<evidence type="ECO:0000256" key="12">
    <source>
        <dbReference type="ARBA" id="ARBA00023136"/>
    </source>
</evidence>
<dbReference type="PANTHER" id="PTHR24300">
    <property type="entry name" value="CYTOCHROME P450 508A4-RELATED"/>
    <property type="match status" value="1"/>
</dbReference>
<protein>
    <submittedName>
        <fullName evidence="13">Uncharacterized protein</fullName>
    </submittedName>
</protein>
<gene>
    <name evidence="13" type="ORF">AB205_0184580</name>
</gene>
<dbReference type="PRINTS" id="PR00385">
    <property type="entry name" value="P450"/>
</dbReference>
<dbReference type="GO" id="GO:0019373">
    <property type="term" value="P:epoxygenase P450 pathway"/>
    <property type="evidence" value="ECO:0007669"/>
    <property type="project" value="TreeGrafter"/>
</dbReference>
<keyword evidence="10" id="KW-0408">Iron</keyword>
<evidence type="ECO:0000256" key="8">
    <source>
        <dbReference type="ARBA" id="ARBA00022848"/>
    </source>
</evidence>
<dbReference type="GO" id="GO:0016712">
    <property type="term" value="F:oxidoreductase activity, acting on paired donors, with incorporation or reduction of molecular oxygen, reduced flavin or flavoprotein as one donor, and incorporation of one atom of oxygen"/>
    <property type="evidence" value="ECO:0007669"/>
    <property type="project" value="TreeGrafter"/>
</dbReference>
<dbReference type="OrthoDB" id="1055148at2759"/>
<dbReference type="PANTHER" id="PTHR24300:SF394">
    <property type="entry name" value="CYTOCHROME P450 2H2"/>
    <property type="match status" value="1"/>
</dbReference>
<dbReference type="EMBL" id="KV924534">
    <property type="protein sequence ID" value="PIO39569.1"/>
    <property type="molecule type" value="Genomic_DNA"/>
</dbReference>
<keyword evidence="11" id="KW-0503">Monooxygenase</keyword>
<dbReference type="GO" id="GO:0020037">
    <property type="term" value="F:heme binding"/>
    <property type="evidence" value="ECO:0007669"/>
    <property type="project" value="InterPro"/>
</dbReference>
<dbReference type="FunFam" id="1.10.630.10:FF:000238">
    <property type="entry name" value="Cytochrome P450 2A6"/>
    <property type="match status" value="1"/>
</dbReference>
<dbReference type="Pfam" id="PF00067">
    <property type="entry name" value="p450"/>
    <property type="match status" value="1"/>
</dbReference>
<sequence>MHLLRLSVSNIICSIVFGERFDYEDKKFMTLLKHIQGVVTLLNSRLGQLLNLFPTLMSHVPGPHRKLFLNFEKLKEFVVEMVEAHKETLDENCIRDFIDCFLIKMEEEKNKPKTEFHLDNLSGTVIDLFIAGTETTSVTLRYAFLILLKYPEIQERIHKEIDNVIGRDRCPSMEDKSRMPYTEAAIHEIQRFADIVPVGLLHAASRDTMFRGYHIPKVLFSEFQDDRRCLCVLSTYLSLYLSVI</sequence>
<dbReference type="GO" id="GO:0006805">
    <property type="term" value="P:xenobiotic metabolic process"/>
    <property type="evidence" value="ECO:0007669"/>
    <property type="project" value="TreeGrafter"/>
</dbReference>
<evidence type="ECO:0000256" key="7">
    <source>
        <dbReference type="ARBA" id="ARBA00022824"/>
    </source>
</evidence>
<evidence type="ECO:0000256" key="11">
    <source>
        <dbReference type="ARBA" id="ARBA00023033"/>
    </source>
</evidence>
<dbReference type="InterPro" id="IPR001128">
    <property type="entry name" value="Cyt_P450"/>
</dbReference>
<evidence type="ECO:0000256" key="4">
    <source>
        <dbReference type="ARBA" id="ARBA00010617"/>
    </source>
</evidence>
<accession>A0A2G9SHB7</accession>
<keyword evidence="6" id="KW-0479">Metal-binding</keyword>
<evidence type="ECO:0000256" key="2">
    <source>
        <dbReference type="ARBA" id="ARBA00004174"/>
    </source>
</evidence>
<comment type="cofactor">
    <cofactor evidence="1">
        <name>heme</name>
        <dbReference type="ChEBI" id="CHEBI:30413"/>
    </cofactor>
</comment>
<dbReference type="InterPro" id="IPR036396">
    <property type="entry name" value="Cyt_P450_sf"/>
</dbReference>
<dbReference type="InterPro" id="IPR050182">
    <property type="entry name" value="Cytochrome_P450_fam2"/>
</dbReference>
<evidence type="ECO:0000256" key="3">
    <source>
        <dbReference type="ARBA" id="ARBA00004406"/>
    </source>
</evidence>
<comment type="subcellular location">
    <subcellularLocation>
        <location evidence="3">Endoplasmic reticulum membrane</location>
        <topology evidence="3">Peripheral membrane protein</topology>
    </subcellularLocation>
    <subcellularLocation>
        <location evidence="2">Microsome membrane</location>
        <topology evidence="2">Peripheral membrane protein</topology>
    </subcellularLocation>
</comment>
<proteinExistence type="inferred from homology"/>
<organism evidence="13">
    <name type="scientific">Aquarana catesbeiana</name>
    <name type="common">American bullfrog</name>
    <name type="synonym">Rana catesbeiana</name>
    <dbReference type="NCBI Taxonomy" id="8400"/>
    <lineage>
        <taxon>Eukaryota</taxon>
        <taxon>Metazoa</taxon>
        <taxon>Chordata</taxon>
        <taxon>Craniata</taxon>
        <taxon>Vertebrata</taxon>
        <taxon>Euteleostomi</taxon>
        <taxon>Amphibia</taxon>
        <taxon>Batrachia</taxon>
        <taxon>Anura</taxon>
        <taxon>Neobatrachia</taxon>
        <taxon>Ranoidea</taxon>
        <taxon>Ranidae</taxon>
        <taxon>Aquarana</taxon>
    </lineage>
</organism>
<keyword evidence="7" id="KW-0256">Endoplasmic reticulum</keyword>
<evidence type="ECO:0000256" key="1">
    <source>
        <dbReference type="ARBA" id="ARBA00001971"/>
    </source>
</evidence>
<dbReference type="SUPFAM" id="SSF48264">
    <property type="entry name" value="Cytochrome P450"/>
    <property type="match status" value="1"/>
</dbReference>
<reference evidence="13" key="1">
    <citation type="submission" date="2017-08" db="EMBL/GenBank/DDBJ databases">
        <title>Assembly of the North American Bullfrog Genome.</title>
        <authorList>
            <person name="Warren R.L."/>
            <person name="Vandervalk B.P."/>
            <person name="Kucuk E."/>
            <person name="Birol I."/>
            <person name="Helbing C."/>
            <person name="Pandoh P."/>
            <person name="Behsaz B."/>
            <person name="Mohamadi H."/>
            <person name="Chu J."/>
            <person name="Jackman S."/>
            <person name="Hammond S.A."/>
            <person name="Veldhoen N."/>
            <person name="Kirk H."/>
            <person name="Zhao Y."/>
            <person name="Coope R."/>
            <person name="Pleasance S."/>
            <person name="Moore R."/>
            <person name="Holt R."/>
        </authorList>
    </citation>
    <scope>NUCLEOTIDE SEQUENCE</scope>
    <source>
        <strain evidence="13">Bruno</strain>
        <tissue evidence="13">Liver</tissue>
    </source>
</reference>
<evidence type="ECO:0000313" key="13">
    <source>
        <dbReference type="EMBL" id="PIO39569.1"/>
    </source>
</evidence>
<evidence type="ECO:0000256" key="10">
    <source>
        <dbReference type="ARBA" id="ARBA00023004"/>
    </source>
</evidence>
<dbReference type="GO" id="GO:0005789">
    <property type="term" value="C:endoplasmic reticulum membrane"/>
    <property type="evidence" value="ECO:0007669"/>
    <property type="project" value="UniProtKB-SubCell"/>
</dbReference>
<dbReference type="Gene3D" id="1.10.630.10">
    <property type="entry name" value="Cytochrome P450"/>
    <property type="match status" value="1"/>
</dbReference>
<keyword evidence="12" id="KW-0472">Membrane</keyword>
<keyword evidence="8" id="KW-0492">Microsome</keyword>
<comment type="similarity">
    <text evidence="4">Belongs to the cytochrome P450 family.</text>
</comment>
<dbReference type="InterPro" id="IPR002401">
    <property type="entry name" value="Cyt_P450_E_grp-I"/>
</dbReference>
<evidence type="ECO:0000256" key="6">
    <source>
        <dbReference type="ARBA" id="ARBA00022723"/>
    </source>
</evidence>
<keyword evidence="5" id="KW-0349">Heme</keyword>
<dbReference type="AlphaFoldDB" id="A0A2G9SHB7"/>
<evidence type="ECO:0000256" key="5">
    <source>
        <dbReference type="ARBA" id="ARBA00022617"/>
    </source>
</evidence>
<dbReference type="GO" id="GO:0008392">
    <property type="term" value="F:arachidonate epoxygenase activity"/>
    <property type="evidence" value="ECO:0007669"/>
    <property type="project" value="TreeGrafter"/>
</dbReference>
<dbReference type="PRINTS" id="PR00463">
    <property type="entry name" value="EP450I"/>
</dbReference>
<evidence type="ECO:0000256" key="9">
    <source>
        <dbReference type="ARBA" id="ARBA00023002"/>
    </source>
</evidence>
<keyword evidence="9" id="KW-0560">Oxidoreductase</keyword>
<dbReference type="GO" id="GO:0005506">
    <property type="term" value="F:iron ion binding"/>
    <property type="evidence" value="ECO:0007669"/>
    <property type="project" value="InterPro"/>
</dbReference>
<name>A0A2G9SHB7_AQUCT</name>